<dbReference type="NCBIfam" id="TIGR00531">
    <property type="entry name" value="BCCP"/>
    <property type="match status" value="1"/>
</dbReference>
<protein>
    <recommendedName>
        <fullName evidence="1 3">Biotin carboxyl carrier protein of acetyl-CoA carboxylase</fullName>
    </recommendedName>
</protein>
<reference evidence="6 7" key="1">
    <citation type="journal article" date="2014" name="Int. J. Syst. Evol. Microbiol.">
        <title>Jeotgalibaca dankookensis gen. nov., sp. nov., a member of the family Carnobacteriaceae, isolated from seujeot (Korean traditional food).</title>
        <authorList>
            <person name="Lee D.G."/>
            <person name="Trujillo M.E."/>
            <person name="Kang H."/>
            <person name="Ahn T.Y."/>
        </authorList>
    </citation>
    <scope>NUCLEOTIDE SEQUENCE [LARGE SCALE GENOMIC DNA]</scope>
    <source>
        <strain evidence="6 7">EX-07</strain>
    </source>
</reference>
<name>A0A1S6IP04_9LACT</name>
<feature type="region of interest" description="Disordered" evidence="4">
    <location>
        <begin position="34"/>
        <end position="75"/>
    </location>
</feature>
<dbReference type="OrthoDB" id="9811735at2"/>
<dbReference type="Pfam" id="PF00364">
    <property type="entry name" value="Biotin_lipoyl"/>
    <property type="match status" value="1"/>
</dbReference>
<evidence type="ECO:0000256" key="3">
    <source>
        <dbReference type="RuleBase" id="RU364072"/>
    </source>
</evidence>
<dbReference type="Proteomes" id="UP000188993">
    <property type="component" value="Chromosome"/>
</dbReference>
<proteinExistence type="predicted"/>
<dbReference type="PROSITE" id="PS50968">
    <property type="entry name" value="BIOTINYL_LIPOYL"/>
    <property type="match status" value="1"/>
</dbReference>
<dbReference type="RefSeq" id="WP_062471726.1">
    <property type="nucleotide sequence ID" value="NZ_BBYN01000033.1"/>
</dbReference>
<dbReference type="GO" id="GO:0006633">
    <property type="term" value="P:fatty acid biosynthetic process"/>
    <property type="evidence" value="ECO:0007669"/>
    <property type="project" value="UniProtKB-UniPathway"/>
</dbReference>
<evidence type="ECO:0000313" key="7">
    <source>
        <dbReference type="Proteomes" id="UP000188993"/>
    </source>
</evidence>
<keyword evidence="7" id="KW-1185">Reference proteome</keyword>
<keyword evidence="3" id="KW-0276">Fatty acid metabolism</keyword>
<gene>
    <name evidence="6" type="primary">accB</name>
    <name evidence="6" type="ORF">BW727_100890</name>
</gene>
<evidence type="ECO:0000256" key="1">
    <source>
        <dbReference type="ARBA" id="ARBA00017562"/>
    </source>
</evidence>
<evidence type="ECO:0000259" key="5">
    <source>
        <dbReference type="PROSITE" id="PS50968"/>
    </source>
</evidence>
<dbReference type="GO" id="GO:0009317">
    <property type="term" value="C:acetyl-CoA carboxylase complex"/>
    <property type="evidence" value="ECO:0007669"/>
    <property type="project" value="InterPro"/>
</dbReference>
<dbReference type="KEGG" id="jda:BW727_100890"/>
<keyword evidence="3" id="KW-0275">Fatty acid biosynthesis</keyword>
<keyword evidence="3" id="KW-0443">Lipid metabolism</keyword>
<dbReference type="STRING" id="708126.BW727_100890"/>
<feature type="compositionally biased region" description="Polar residues" evidence="4">
    <location>
        <begin position="35"/>
        <end position="45"/>
    </location>
</feature>
<dbReference type="GO" id="GO:0003989">
    <property type="term" value="F:acetyl-CoA carboxylase activity"/>
    <property type="evidence" value="ECO:0007669"/>
    <property type="project" value="InterPro"/>
</dbReference>
<accession>A0A1S6IP04</accession>
<comment type="function">
    <text evidence="3">This protein is a component of the acetyl coenzyme A carboxylase complex; first, biotin carboxylase catalyzes the carboxylation of the carrier protein and then the transcarboxylase transfers the carboxyl group to form malonyl-CoA.</text>
</comment>
<dbReference type="InterPro" id="IPR050709">
    <property type="entry name" value="Biotin_Carboxyl_Carrier/Decarb"/>
</dbReference>
<comment type="pathway">
    <text evidence="3">Lipid metabolism; fatty acid biosynthesis.</text>
</comment>
<dbReference type="InterPro" id="IPR011053">
    <property type="entry name" value="Single_hybrid_motif"/>
</dbReference>
<keyword evidence="2 3" id="KW-0092">Biotin</keyword>
<evidence type="ECO:0000313" key="6">
    <source>
        <dbReference type="EMBL" id="AQS53283.1"/>
    </source>
</evidence>
<dbReference type="PRINTS" id="PR01071">
    <property type="entry name" value="ACOABIOTINCC"/>
</dbReference>
<dbReference type="SUPFAM" id="SSF51230">
    <property type="entry name" value="Single hybrid motif"/>
    <property type="match status" value="1"/>
</dbReference>
<dbReference type="InterPro" id="IPR000089">
    <property type="entry name" value="Biotin_lipoyl"/>
</dbReference>
<keyword evidence="3" id="KW-0444">Lipid biosynthesis</keyword>
<dbReference type="AlphaFoldDB" id="A0A1S6IP04"/>
<dbReference type="PANTHER" id="PTHR45266">
    <property type="entry name" value="OXALOACETATE DECARBOXYLASE ALPHA CHAIN"/>
    <property type="match status" value="1"/>
</dbReference>
<dbReference type="InterPro" id="IPR001249">
    <property type="entry name" value="AcCoA_biotinCC"/>
</dbReference>
<sequence>MDYDKIKELISLIDASSLKEMEYSEGNLFIRLSKNENQTVTNTQPEAKESTPQKPIEVAESTNQTSEPAQAEPQKGKIVTSPIVGVVYLQASPEADQYVTVGQTISKGHVLCLVEAMKIMNEITSEYAGEIAEILVENGEVVEFNQPLFRII</sequence>
<dbReference type="Gene3D" id="2.40.50.100">
    <property type="match status" value="1"/>
</dbReference>
<organism evidence="6 7">
    <name type="scientific">Jeotgalibaca dankookensis</name>
    <dbReference type="NCBI Taxonomy" id="708126"/>
    <lineage>
        <taxon>Bacteria</taxon>
        <taxon>Bacillati</taxon>
        <taxon>Bacillota</taxon>
        <taxon>Bacilli</taxon>
        <taxon>Lactobacillales</taxon>
        <taxon>Carnobacteriaceae</taxon>
        <taxon>Jeotgalibaca</taxon>
    </lineage>
</organism>
<dbReference type="CDD" id="cd06850">
    <property type="entry name" value="biotinyl_domain"/>
    <property type="match status" value="1"/>
</dbReference>
<dbReference type="UniPathway" id="UPA00094"/>
<dbReference type="EMBL" id="CP019728">
    <property type="protein sequence ID" value="AQS53283.1"/>
    <property type="molecule type" value="Genomic_DNA"/>
</dbReference>
<feature type="domain" description="Lipoyl-binding" evidence="5">
    <location>
        <begin position="75"/>
        <end position="152"/>
    </location>
</feature>
<dbReference type="PANTHER" id="PTHR45266:SF3">
    <property type="entry name" value="OXALOACETATE DECARBOXYLASE ALPHA CHAIN"/>
    <property type="match status" value="1"/>
</dbReference>
<evidence type="ECO:0000256" key="2">
    <source>
        <dbReference type="ARBA" id="ARBA00023267"/>
    </source>
</evidence>
<evidence type="ECO:0000256" key="4">
    <source>
        <dbReference type="SAM" id="MobiDB-lite"/>
    </source>
</evidence>